<evidence type="ECO:0000256" key="4">
    <source>
        <dbReference type="ARBA" id="ARBA00023163"/>
    </source>
</evidence>
<dbReference type="AlphaFoldDB" id="A0A2K3LBT9"/>
<gene>
    <name evidence="7" type="ORF">L195_g031944</name>
</gene>
<keyword evidence="3 7" id="KW-0238">DNA-binding</keyword>
<proteinExistence type="predicted"/>
<accession>A0A2K3LBT9</accession>
<organism evidence="7 8">
    <name type="scientific">Trifolium pratense</name>
    <name type="common">Red clover</name>
    <dbReference type="NCBI Taxonomy" id="57577"/>
    <lineage>
        <taxon>Eukaryota</taxon>
        <taxon>Viridiplantae</taxon>
        <taxon>Streptophyta</taxon>
        <taxon>Embryophyta</taxon>
        <taxon>Tracheophyta</taxon>
        <taxon>Spermatophyta</taxon>
        <taxon>Magnoliopsida</taxon>
        <taxon>eudicotyledons</taxon>
        <taxon>Gunneridae</taxon>
        <taxon>Pentapetalae</taxon>
        <taxon>rosids</taxon>
        <taxon>fabids</taxon>
        <taxon>Fabales</taxon>
        <taxon>Fabaceae</taxon>
        <taxon>Papilionoideae</taxon>
        <taxon>50 kb inversion clade</taxon>
        <taxon>NPAAA clade</taxon>
        <taxon>Hologalegina</taxon>
        <taxon>IRL clade</taxon>
        <taxon>Trifolieae</taxon>
        <taxon>Trifolium</taxon>
    </lineage>
</organism>
<evidence type="ECO:0000256" key="2">
    <source>
        <dbReference type="ARBA" id="ARBA00023015"/>
    </source>
</evidence>
<dbReference type="Proteomes" id="UP000236291">
    <property type="component" value="Unassembled WGS sequence"/>
</dbReference>
<dbReference type="GO" id="GO:0003677">
    <property type="term" value="F:DNA binding"/>
    <property type="evidence" value="ECO:0007669"/>
    <property type="project" value="UniProtKB-KW"/>
</dbReference>
<dbReference type="STRING" id="57577.A0A2K3LBT9"/>
<dbReference type="InterPro" id="IPR015300">
    <property type="entry name" value="DNA-bd_pseudobarrel_sf"/>
</dbReference>
<evidence type="ECO:0000256" key="6">
    <source>
        <dbReference type="SAM" id="MobiDB-lite"/>
    </source>
</evidence>
<evidence type="ECO:0000256" key="1">
    <source>
        <dbReference type="ARBA" id="ARBA00004123"/>
    </source>
</evidence>
<dbReference type="EMBL" id="ASHM01029945">
    <property type="protein sequence ID" value="PNX75999.1"/>
    <property type="molecule type" value="Genomic_DNA"/>
</dbReference>
<dbReference type="GO" id="GO:0005634">
    <property type="term" value="C:nucleus"/>
    <property type="evidence" value="ECO:0007669"/>
    <property type="project" value="UniProtKB-SubCell"/>
</dbReference>
<evidence type="ECO:0000256" key="5">
    <source>
        <dbReference type="ARBA" id="ARBA00023242"/>
    </source>
</evidence>
<feature type="region of interest" description="Disordered" evidence="6">
    <location>
        <begin position="1"/>
        <end position="108"/>
    </location>
</feature>
<keyword evidence="5" id="KW-0539">Nucleus</keyword>
<keyword evidence="2" id="KW-0805">Transcription regulation</keyword>
<name>A0A2K3LBT9_TRIPR</name>
<protein>
    <submittedName>
        <fullName evidence="7">Plant-specific B3-DNA-binding domain protein</fullName>
    </submittedName>
</protein>
<dbReference type="Gene3D" id="2.40.330.10">
    <property type="entry name" value="DNA-binding pseudobarrel domain"/>
    <property type="match status" value="1"/>
</dbReference>
<keyword evidence="4" id="KW-0804">Transcription</keyword>
<dbReference type="ExpressionAtlas" id="A0A2K3LBT9">
    <property type="expression patterns" value="baseline"/>
</dbReference>
<evidence type="ECO:0000313" key="8">
    <source>
        <dbReference type="Proteomes" id="UP000236291"/>
    </source>
</evidence>
<evidence type="ECO:0000313" key="7">
    <source>
        <dbReference type="EMBL" id="PNX75999.1"/>
    </source>
</evidence>
<reference evidence="7 8" key="1">
    <citation type="journal article" date="2014" name="Am. J. Bot.">
        <title>Genome assembly and annotation for red clover (Trifolium pratense; Fabaceae).</title>
        <authorList>
            <person name="Istvanek J."/>
            <person name="Jaros M."/>
            <person name="Krenek A."/>
            <person name="Repkova J."/>
        </authorList>
    </citation>
    <scope>NUCLEOTIDE SEQUENCE [LARGE SCALE GENOMIC DNA]</scope>
    <source>
        <strain evidence="8">cv. Tatra</strain>
        <tissue evidence="7">Young leaves</tissue>
    </source>
</reference>
<comment type="caution">
    <text evidence="7">The sequence shown here is derived from an EMBL/GenBank/DDBJ whole genome shotgun (WGS) entry which is preliminary data.</text>
</comment>
<evidence type="ECO:0000256" key="3">
    <source>
        <dbReference type="ARBA" id="ARBA00023125"/>
    </source>
</evidence>
<feature type="compositionally biased region" description="Acidic residues" evidence="6">
    <location>
        <begin position="63"/>
        <end position="108"/>
    </location>
</feature>
<sequence>MDEAEENNMIQDEEVVELDHDDNNEDNDDDDDGNVNMMVEEEDDDEGFYVLDEKEINNMMNDQQEEEKDDDDDDDDEYTMVEEEHDDDDDDDDDDEYEEEEDDDDVYVDDEIDVKMYIQPGNPQFFAKHNRQRPNELHIPAKVIKDFSLCFKKHIILICCNCKDVQRNEIAAYHHILPQMSKKHIQKRGEISTWRDGRMTVKAWEDFCKKSKITENDGCLCEIVLREDGTIEMLKVHVVRKNCAA</sequence>
<comment type="subcellular location">
    <subcellularLocation>
        <location evidence="1">Nucleus</location>
    </subcellularLocation>
</comment>
<reference evidence="7 8" key="2">
    <citation type="journal article" date="2017" name="Front. Plant Sci.">
        <title>Gene Classification and Mining of Molecular Markers Useful in Red Clover (Trifolium pratense) Breeding.</title>
        <authorList>
            <person name="Istvanek J."/>
            <person name="Dluhosova J."/>
            <person name="Dluhos P."/>
            <person name="Patkova L."/>
            <person name="Nedelnik J."/>
            <person name="Repkova J."/>
        </authorList>
    </citation>
    <scope>NUCLEOTIDE SEQUENCE [LARGE SCALE GENOMIC DNA]</scope>
    <source>
        <strain evidence="8">cv. Tatra</strain>
        <tissue evidence="7">Young leaves</tissue>
    </source>
</reference>
<feature type="compositionally biased region" description="Acidic residues" evidence="6">
    <location>
        <begin position="1"/>
        <end position="47"/>
    </location>
</feature>